<sequence>MRRICRVATGGSLPLIRGALKESIRKLQGNRRPPPKTLRRVVAAIIVRGQAAEREVFICQRKAEQPMGLKWEFPGGKIEPGETPEEALVRELTEELGITATIGELVTTVRHAYRNGREIEIQFFTLSRWDGEMENRIFEAMQWTPLTSLPGFDFLAADLTLIQELAEGKLLPQ</sequence>
<dbReference type="CDD" id="cd03425">
    <property type="entry name" value="NUDIX_MutT_NudA_like"/>
    <property type="match status" value="1"/>
</dbReference>
<evidence type="ECO:0000256" key="9">
    <source>
        <dbReference type="ARBA" id="ARBA00023204"/>
    </source>
</evidence>
<dbReference type="InterPro" id="IPR015797">
    <property type="entry name" value="NUDIX_hydrolase-like_dom_sf"/>
</dbReference>
<evidence type="ECO:0000256" key="7">
    <source>
        <dbReference type="ARBA" id="ARBA00022801"/>
    </source>
</evidence>
<dbReference type="InterPro" id="IPR000086">
    <property type="entry name" value="NUDIX_hydrolase_dom"/>
</dbReference>
<keyword evidence="5" id="KW-0479">Metal-binding</keyword>
<comment type="similarity">
    <text evidence="2 17">Belongs to the Nudix hydrolase family.</text>
</comment>
<feature type="domain" description="Nudix hydrolase" evidence="18">
    <location>
        <begin position="37"/>
        <end position="167"/>
    </location>
</feature>
<keyword evidence="6" id="KW-0227">DNA damage</keyword>
<protein>
    <recommendedName>
        <fullName evidence="13">8-oxo-dGTP diphosphatase</fullName>
        <ecNumber evidence="12">3.6.1.55</ecNumber>
    </recommendedName>
    <alternativeName>
        <fullName evidence="16">7,8-dihydro-8-oxoguanine-triphosphatase</fullName>
    </alternativeName>
    <alternativeName>
        <fullName evidence="15">Mutator protein MutT</fullName>
    </alternativeName>
    <alternativeName>
        <fullName evidence="14">dGTP pyrophosphohydrolase</fullName>
    </alternativeName>
</protein>
<dbReference type="GO" id="GO:0044715">
    <property type="term" value="F:8-oxo-dGDP phosphatase activity"/>
    <property type="evidence" value="ECO:0007669"/>
    <property type="project" value="TreeGrafter"/>
</dbReference>
<dbReference type="InterPro" id="IPR020476">
    <property type="entry name" value="Nudix_hydrolase"/>
</dbReference>
<comment type="cofactor">
    <cofactor evidence="1">
        <name>Mg(2+)</name>
        <dbReference type="ChEBI" id="CHEBI:18420"/>
    </cofactor>
</comment>
<dbReference type="Pfam" id="PF00293">
    <property type="entry name" value="NUDIX"/>
    <property type="match status" value="1"/>
</dbReference>
<dbReference type="PANTHER" id="PTHR47707">
    <property type="entry name" value="8-OXO-DGTP DIPHOSPHATASE"/>
    <property type="match status" value="1"/>
</dbReference>
<evidence type="ECO:0000256" key="5">
    <source>
        <dbReference type="ARBA" id="ARBA00022723"/>
    </source>
</evidence>
<evidence type="ECO:0000256" key="4">
    <source>
        <dbReference type="ARBA" id="ARBA00022705"/>
    </source>
</evidence>
<dbReference type="GO" id="GO:0008413">
    <property type="term" value="F:8-oxo-7,8-dihydroguanosine triphosphate pyrophosphatase activity"/>
    <property type="evidence" value="ECO:0007669"/>
    <property type="project" value="TreeGrafter"/>
</dbReference>
<dbReference type="GO" id="GO:0046872">
    <property type="term" value="F:metal ion binding"/>
    <property type="evidence" value="ECO:0007669"/>
    <property type="project" value="UniProtKB-KW"/>
</dbReference>
<keyword evidence="4" id="KW-0235">DNA replication</keyword>
<dbReference type="GO" id="GO:0035539">
    <property type="term" value="F:8-oxo-7,8-dihydrodeoxyguanosine triphosphate pyrophosphatase activity"/>
    <property type="evidence" value="ECO:0007669"/>
    <property type="project" value="UniProtKB-EC"/>
</dbReference>
<proteinExistence type="inferred from homology"/>
<dbReference type="AlphaFoldDB" id="A0A1H6BZV8"/>
<gene>
    <name evidence="19" type="ORF">SAMN05421819_4057</name>
</gene>
<evidence type="ECO:0000256" key="3">
    <source>
        <dbReference type="ARBA" id="ARBA00022457"/>
    </source>
</evidence>
<dbReference type="PANTHER" id="PTHR47707:SF1">
    <property type="entry name" value="NUDIX HYDROLASE FAMILY PROTEIN"/>
    <property type="match status" value="1"/>
</dbReference>
<evidence type="ECO:0000259" key="18">
    <source>
        <dbReference type="PROSITE" id="PS51462"/>
    </source>
</evidence>
<dbReference type="GO" id="GO:0006281">
    <property type="term" value="P:DNA repair"/>
    <property type="evidence" value="ECO:0007669"/>
    <property type="project" value="UniProtKB-KW"/>
</dbReference>
<dbReference type="SUPFAM" id="SSF55811">
    <property type="entry name" value="Nudix"/>
    <property type="match status" value="1"/>
</dbReference>
<dbReference type="Proteomes" id="UP000236728">
    <property type="component" value="Unassembled WGS sequence"/>
</dbReference>
<dbReference type="InterPro" id="IPR020084">
    <property type="entry name" value="NUDIX_hydrolase_CS"/>
</dbReference>
<evidence type="ECO:0000256" key="8">
    <source>
        <dbReference type="ARBA" id="ARBA00022842"/>
    </source>
</evidence>
<evidence type="ECO:0000256" key="15">
    <source>
        <dbReference type="ARBA" id="ARBA00041979"/>
    </source>
</evidence>
<evidence type="ECO:0000256" key="1">
    <source>
        <dbReference type="ARBA" id="ARBA00001946"/>
    </source>
</evidence>
<reference evidence="19 20" key="1">
    <citation type="submission" date="2016-10" db="EMBL/GenBank/DDBJ databases">
        <authorList>
            <person name="de Groot N.N."/>
        </authorList>
    </citation>
    <scope>NUCLEOTIDE SEQUENCE [LARGE SCALE GENOMIC DNA]</scope>
    <source>
        <strain evidence="19 20">DSM 22489</strain>
    </source>
</reference>
<evidence type="ECO:0000256" key="13">
    <source>
        <dbReference type="ARBA" id="ARBA00040794"/>
    </source>
</evidence>
<organism evidence="19 20">
    <name type="scientific">Bryocella elongata</name>
    <dbReference type="NCBI Taxonomy" id="863522"/>
    <lineage>
        <taxon>Bacteria</taxon>
        <taxon>Pseudomonadati</taxon>
        <taxon>Acidobacteriota</taxon>
        <taxon>Terriglobia</taxon>
        <taxon>Terriglobales</taxon>
        <taxon>Acidobacteriaceae</taxon>
        <taxon>Bryocella</taxon>
    </lineage>
</organism>
<evidence type="ECO:0000256" key="14">
    <source>
        <dbReference type="ARBA" id="ARBA00041592"/>
    </source>
</evidence>
<keyword evidence="9" id="KW-0234">DNA repair</keyword>
<dbReference type="PRINTS" id="PR00502">
    <property type="entry name" value="NUDIXFAMILY"/>
</dbReference>
<evidence type="ECO:0000313" key="20">
    <source>
        <dbReference type="Proteomes" id="UP000236728"/>
    </source>
</evidence>
<keyword evidence="20" id="KW-1185">Reference proteome</keyword>
<evidence type="ECO:0000256" key="12">
    <source>
        <dbReference type="ARBA" id="ARBA00038905"/>
    </source>
</evidence>
<dbReference type="OrthoDB" id="9810648at2"/>
<evidence type="ECO:0000256" key="10">
    <source>
        <dbReference type="ARBA" id="ARBA00035861"/>
    </source>
</evidence>
<keyword evidence="7 17" id="KW-0378">Hydrolase</keyword>
<evidence type="ECO:0000256" key="2">
    <source>
        <dbReference type="ARBA" id="ARBA00005582"/>
    </source>
</evidence>
<evidence type="ECO:0000256" key="16">
    <source>
        <dbReference type="ARBA" id="ARBA00042798"/>
    </source>
</evidence>
<evidence type="ECO:0000256" key="17">
    <source>
        <dbReference type="RuleBase" id="RU003476"/>
    </source>
</evidence>
<dbReference type="GO" id="GO:0006260">
    <property type="term" value="P:DNA replication"/>
    <property type="evidence" value="ECO:0007669"/>
    <property type="project" value="UniProtKB-KW"/>
</dbReference>
<comment type="catalytic activity">
    <reaction evidence="10">
        <text>8-oxo-dGTP + H2O = 8-oxo-dGMP + diphosphate + H(+)</text>
        <dbReference type="Rhea" id="RHEA:31575"/>
        <dbReference type="ChEBI" id="CHEBI:15377"/>
        <dbReference type="ChEBI" id="CHEBI:15378"/>
        <dbReference type="ChEBI" id="CHEBI:33019"/>
        <dbReference type="ChEBI" id="CHEBI:63224"/>
        <dbReference type="ChEBI" id="CHEBI:77896"/>
        <dbReference type="EC" id="3.6.1.55"/>
    </reaction>
</comment>
<dbReference type="EC" id="3.6.1.55" evidence="12"/>
<evidence type="ECO:0000256" key="11">
    <source>
        <dbReference type="ARBA" id="ARBA00036904"/>
    </source>
</evidence>
<evidence type="ECO:0000256" key="6">
    <source>
        <dbReference type="ARBA" id="ARBA00022763"/>
    </source>
</evidence>
<dbReference type="InterPro" id="IPR047127">
    <property type="entry name" value="MutT-like"/>
</dbReference>
<dbReference type="PROSITE" id="PS51462">
    <property type="entry name" value="NUDIX"/>
    <property type="match status" value="1"/>
</dbReference>
<keyword evidence="3" id="KW-0515">Mutator protein</keyword>
<evidence type="ECO:0000313" key="19">
    <source>
        <dbReference type="EMBL" id="SEG65676.1"/>
    </source>
</evidence>
<comment type="catalytic activity">
    <reaction evidence="11">
        <text>8-oxo-GTP + H2O = 8-oxo-GMP + diphosphate + H(+)</text>
        <dbReference type="Rhea" id="RHEA:67616"/>
        <dbReference type="ChEBI" id="CHEBI:15377"/>
        <dbReference type="ChEBI" id="CHEBI:15378"/>
        <dbReference type="ChEBI" id="CHEBI:33019"/>
        <dbReference type="ChEBI" id="CHEBI:143553"/>
        <dbReference type="ChEBI" id="CHEBI:145694"/>
    </reaction>
</comment>
<dbReference type="GO" id="GO:0044716">
    <property type="term" value="F:8-oxo-GDP phosphatase activity"/>
    <property type="evidence" value="ECO:0007669"/>
    <property type="project" value="TreeGrafter"/>
</dbReference>
<dbReference type="EMBL" id="FNVA01000008">
    <property type="protein sequence ID" value="SEG65676.1"/>
    <property type="molecule type" value="Genomic_DNA"/>
</dbReference>
<keyword evidence="8" id="KW-0460">Magnesium</keyword>
<dbReference type="PROSITE" id="PS00893">
    <property type="entry name" value="NUDIX_BOX"/>
    <property type="match status" value="1"/>
</dbReference>
<name>A0A1H6BZV8_9BACT</name>
<accession>A0A1H6BZV8</accession>
<dbReference type="Gene3D" id="3.90.79.10">
    <property type="entry name" value="Nucleoside Triphosphate Pyrophosphohydrolase"/>
    <property type="match status" value="1"/>
</dbReference>